<protein>
    <submittedName>
        <fullName evidence="1">Uncharacterized protein</fullName>
    </submittedName>
</protein>
<reference evidence="1" key="1">
    <citation type="submission" date="2014-09" db="EMBL/GenBank/DDBJ databases">
        <authorList>
            <person name="Magalhaes I.L.F."/>
            <person name="Oliveira U."/>
            <person name="Santos F.R."/>
            <person name="Vidigal T.H.D.A."/>
            <person name="Brescovit A.D."/>
            <person name="Santos A.J."/>
        </authorList>
    </citation>
    <scope>NUCLEOTIDE SEQUENCE</scope>
    <source>
        <tissue evidence="1">Shoot tissue taken approximately 20 cm above the soil surface</tissue>
    </source>
</reference>
<name>A0A0A9BL32_ARUDO</name>
<dbReference type="EMBL" id="GBRH01233256">
    <property type="protein sequence ID" value="JAD64639.1"/>
    <property type="molecule type" value="Transcribed_RNA"/>
</dbReference>
<reference evidence="1" key="2">
    <citation type="journal article" date="2015" name="Data Brief">
        <title>Shoot transcriptome of the giant reed, Arundo donax.</title>
        <authorList>
            <person name="Barrero R.A."/>
            <person name="Guerrero F.D."/>
            <person name="Moolhuijzen P."/>
            <person name="Goolsby J.A."/>
            <person name="Tidwell J."/>
            <person name="Bellgard S.E."/>
            <person name="Bellgard M.I."/>
        </authorList>
    </citation>
    <scope>NUCLEOTIDE SEQUENCE</scope>
    <source>
        <tissue evidence="1">Shoot tissue taken approximately 20 cm above the soil surface</tissue>
    </source>
</reference>
<evidence type="ECO:0000313" key="1">
    <source>
        <dbReference type="EMBL" id="JAD64639.1"/>
    </source>
</evidence>
<organism evidence="1">
    <name type="scientific">Arundo donax</name>
    <name type="common">Giant reed</name>
    <name type="synonym">Donax arundinaceus</name>
    <dbReference type="NCBI Taxonomy" id="35708"/>
    <lineage>
        <taxon>Eukaryota</taxon>
        <taxon>Viridiplantae</taxon>
        <taxon>Streptophyta</taxon>
        <taxon>Embryophyta</taxon>
        <taxon>Tracheophyta</taxon>
        <taxon>Spermatophyta</taxon>
        <taxon>Magnoliopsida</taxon>
        <taxon>Liliopsida</taxon>
        <taxon>Poales</taxon>
        <taxon>Poaceae</taxon>
        <taxon>PACMAD clade</taxon>
        <taxon>Arundinoideae</taxon>
        <taxon>Arundineae</taxon>
        <taxon>Arundo</taxon>
    </lineage>
</organism>
<proteinExistence type="predicted"/>
<accession>A0A0A9BL32</accession>
<sequence length="14" mass="1538">MEGQAFYNLSHSPG</sequence>